<feature type="region of interest" description="SAM motif I" evidence="4">
    <location>
        <begin position="148"/>
        <end position="157"/>
    </location>
</feature>
<dbReference type="GO" id="GO:0008757">
    <property type="term" value="F:S-adenosylmethionine-dependent methyltransferase activity"/>
    <property type="evidence" value="ECO:0007669"/>
    <property type="project" value="InterPro"/>
</dbReference>
<dbReference type="InterPro" id="IPR013216">
    <property type="entry name" value="Methyltransf_11"/>
</dbReference>
<dbReference type="GO" id="GO:0032259">
    <property type="term" value="P:methylation"/>
    <property type="evidence" value="ECO:0007669"/>
    <property type="project" value="UniProtKB-UniRule"/>
</dbReference>
<dbReference type="Gene3D" id="3.40.50.150">
    <property type="entry name" value="Vaccinia Virus protein VP39"/>
    <property type="match status" value="1"/>
</dbReference>
<reference evidence="6 7" key="1">
    <citation type="journal article" date="2018" name="Sci. Data">
        <title>The draft genome sequence of cork oak.</title>
        <authorList>
            <person name="Ramos A.M."/>
            <person name="Usie A."/>
            <person name="Barbosa P."/>
            <person name="Barros P.M."/>
            <person name="Capote T."/>
            <person name="Chaves I."/>
            <person name="Simoes F."/>
            <person name="Abreu I."/>
            <person name="Carrasquinho I."/>
            <person name="Faro C."/>
            <person name="Guimaraes J.B."/>
            <person name="Mendonca D."/>
            <person name="Nobrega F."/>
            <person name="Rodrigues L."/>
            <person name="Saibo N.J.M."/>
            <person name="Varela M.C."/>
            <person name="Egas C."/>
            <person name="Matos J."/>
            <person name="Miguel C.M."/>
            <person name="Oliveira M.M."/>
            <person name="Ricardo C.P."/>
            <person name="Goncalves S."/>
        </authorList>
    </citation>
    <scope>NUCLEOTIDE SEQUENCE [LARGE SCALE GENOMIC DNA]</scope>
    <source>
        <strain evidence="7">cv. HL8</strain>
    </source>
</reference>
<keyword evidence="2 4" id="KW-0808">Transferase</keyword>
<protein>
    <submittedName>
        <fullName evidence="6">Tocopherol o-methyltransferase</fullName>
    </submittedName>
</protein>
<comment type="caution">
    <text evidence="6">The sequence shown here is derived from an EMBL/GenBank/DDBJ whole genome shotgun (WGS) entry which is preliminary data.</text>
</comment>
<feature type="region of interest" description="SAM motif III" evidence="4">
    <location>
        <begin position="238"/>
        <end position="247"/>
    </location>
</feature>
<dbReference type="AlphaFoldDB" id="A0AAW0KSQ2"/>
<evidence type="ECO:0000313" key="6">
    <source>
        <dbReference type="EMBL" id="KAK7841990.1"/>
    </source>
</evidence>
<evidence type="ECO:0000259" key="5">
    <source>
        <dbReference type="Pfam" id="PF08241"/>
    </source>
</evidence>
<comment type="similarity">
    <text evidence="4">Belongs to the class I-like SAM-binding methyltransferase superfamily. gTMT family.</text>
</comment>
<evidence type="ECO:0000313" key="7">
    <source>
        <dbReference type="Proteomes" id="UP000237347"/>
    </source>
</evidence>
<evidence type="ECO:0000256" key="3">
    <source>
        <dbReference type="ARBA" id="ARBA00022691"/>
    </source>
</evidence>
<keyword evidence="7" id="KW-1185">Reference proteome</keyword>
<evidence type="ECO:0000256" key="2">
    <source>
        <dbReference type="ARBA" id="ARBA00022679"/>
    </source>
</evidence>
<accession>A0AAW0KSQ2</accession>
<evidence type="ECO:0000256" key="1">
    <source>
        <dbReference type="ARBA" id="ARBA00022603"/>
    </source>
</evidence>
<dbReference type="PANTHER" id="PTHR43591">
    <property type="entry name" value="METHYLTRANSFERASE"/>
    <property type="match status" value="1"/>
</dbReference>
<organism evidence="6 7">
    <name type="scientific">Quercus suber</name>
    <name type="common">Cork oak</name>
    <dbReference type="NCBI Taxonomy" id="58331"/>
    <lineage>
        <taxon>Eukaryota</taxon>
        <taxon>Viridiplantae</taxon>
        <taxon>Streptophyta</taxon>
        <taxon>Embryophyta</taxon>
        <taxon>Tracheophyta</taxon>
        <taxon>Spermatophyta</taxon>
        <taxon>Magnoliopsida</taxon>
        <taxon>eudicotyledons</taxon>
        <taxon>Gunneridae</taxon>
        <taxon>Pentapetalae</taxon>
        <taxon>rosids</taxon>
        <taxon>fabids</taxon>
        <taxon>Fagales</taxon>
        <taxon>Fagaceae</taxon>
        <taxon>Quercus</taxon>
    </lineage>
</organism>
<sequence>MGGPHAPWVLRPGFDCGCFGSPGRPDPYDRRSAPIRRGFGSRLRTCPNRHRFLPRTCAPVTRKLKLVVAAAAAAAAEDGVLKKGIAEFYDESSGVWEDIWGDHMHHGFYDPDSTVDVSGHRAAQILMIDEALRFAGVSEDPTKRPKSVIDVGCGIGGSSRYIASKFGAKCQGITLSPVQAQRANALAAAQGLSDKASFQVADALEQPFPDGQFDLVWSMESGEHMPDKAKFVNELARVTAPGGTIIIVTWCHRDLSPTEESLQPWEKELLNKILRL</sequence>
<keyword evidence="1 4" id="KW-0489">Methyltransferase</keyword>
<feature type="domain" description="Methyltransferase type 11" evidence="5">
    <location>
        <begin position="149"/>
        <end position="247"/>
    </location>
</feature>
<evidence type="ECO:0000256" key="4">
    <source>
        <dbReference type="PROSITE-ProRule" id="PRU00914"/>
    </source>
</evidence>
<dbReference type="Pfam" id="PF08241">
    <property type="entry name" value="Methyltransf_11"/>
    <property type="match status" value="1"/>
</dbReference>
<dbReference type="CDD" id="cd02440">
    <property type="entry name" value="AdoMet_MTases"/>
    <property type="match status" value="1"/>
</dbReference>
<dbReference type="InterPro" id="IPR025774">
    <property type="entry name" value="PiNMT-like"/>
</dbReference>
<proteinExistence type="inferred from homology"/>
<dbReference type="Proteomes" id="UP000237347">
    <property type="component" value="Unassembled WGS sequence"/>
</dbReference>
<dbReference type="PANTHER" id="PTHR43591:SF81">
    <property type="entry name" value="MAGNESIUM PROTOPORPHYRIN IX METHYLTRANSFERASE, CHLOROPLASTIC-RELATED"/>
    <property type="match status" value="1"/>
</dbReference>
<name>A0AAW0KSQ2_QUESU</name>
<dbReference type="InterPro" id="IPR029063">
    <property type="entry name" value="SAM-dependent_MTases_sf"/>
</dbReference>
<feature type="region of interest" description="SAM motif II" evidence="4">
    <location>
        <begin position="211"/>
        <end position="219"/>
    </location>
</feature>
<dbReference type="PROSITE" id="PS51581">
    <property type="entry name" value="SAM_GTMT"/>
    <property type="match status" value="1"/>
</dbReference>
<dbReference type="SUPFAM" id="SSF53335">
    <property type="entry name" value="S-adenosyl-L-methionine-dependent methyltransferases"/>
    <property type="match status" value="1"/>
</dbReference>
<keyword evidence="3 4" id="KW-0949">S-adenosyl-L-methionine</keyword>
<dbReference type="EMBL" id="PKMF04000229">
    <property type="protein sequence ID" value="KAK7841990.1"/>
    <property type="molecule type" value="Genomic_DNA"/>
</dbReference>
<gene>
    <name evidence="6" type="primary">VTE4_2</name>
    <name evidence="6" type="ORF">CFP56_014418</name>
</gene>